<dbReference type="PANTHER" id="PTHR46922:SF3">
    <property type="entry name" value="HEAT SHOCK PROTEIN"/>
    <property type="match status" value="1"/>
</dbReference>
<name>A0A834LPT7_RHOSS</name>
<sequence length="368" mass="41300">MTPSLLRRCTIASPNSFRRTQGFRSKAALEALEKASDEKTPTIALYNYPSFSGAFSALFAHLFHSHLRLPCLILPFSSVEPLSSTEFNCAIKQSWSNILLARVDDLCIEGLKECYFLDFLGPRGFAAELSHQSSCKVIGFDHRKSVLSMVSCDSGSSGNVSFRVDLDKSSSTAAYEYFSTKLLLTESSDGEVKYLLNPKQRDRLELVLKYIEDADLRQWSLPNIKAFNLALGEWRSMLNCMTNPHIYEQLLEISSLDLIGKGNSLMSIRQDAAKNLLDKGVRADGYSNLTDEIAKDLSLKSAAAGLRPIGAVIYMQRKNLKMCLRSTDAGTDTSEVAKLFLYCLSEREGIWWRRLPKFQLFHNKDGRV</sequence>
<proteinExistence type="predicted"/>
<dbReference type="Proteomes" id="UP000626092">
    <property type="component" value="Unassembled WGS sequence"/>
</dbReference>
<evidence type="ECO:0000313" key="2">
    <source>
        <dbReference type="Proteomes" id="UP000626092"/>
    </source>
</evidence>
<reference evidence="1" key="1">
    <citation type="submission" date="2019-11" db="EMBL/GenBank/DDBJ databases">
        <authorList>
            <person name="Liu Y."/>
            <person name="Hou J."/>
            <person name="Li T.-Q."/>
            <person name="Guan C.-H."/>
            <person name="Wu X."/>
            <person name="Wu H.-Z."/>
            <person name="Ling F."/>
            <person name="Zhang R."/>
            <person name="Shi X.-G."/>
            <person name="Ren J.-P."/>
            <person name="Chen E.-F."/>
            <person name="Sun J.-M."/>
        </authorList>
    </citation>
    <scope>NUCLEOTIDE SEQUENCE</scope>
    <source>
        <strain evidence="1">Adult_tree_wgs_1</strain>
        <tissue evidence="1">Leaves</tissue>
    </source>
</reference>
<evidence type="ECO:0000313" key="1">
    <source>
        <dbReference type="EMBL" id="KAF7143967.1"/>
    </source>
</evidence>
<accession>A0A834LPT7</accession>
<comment type="caution">
    <text evidence="1">The sequence shown here is derived from an EMBL/GenBank/DDBJ whole genome shotgun (WGS) entry which is preliminary data.</text>
</comment>
<dbReference type="OrthoDB" id="746891at2759"/>
<gene>
    <name evidence="1" type="ORF">RHSIM_Rhsim05G0097300</name>
</gene>
<organism evidence="1 2">
    <name type="scientific">Rhododendron simsii</name>
    <name type="common">Sims's rhododendron</name>
    <dbReference type="NCBI Taxonomy" id="118357"/>
    <lineage>
        <taxon>Eukaryota</taxon>
        <taxon>Viridiplantae</taxon>
        <taxon>Streptophyta</taxon>
        <taxon>Embryophyta</taxon>
        <taxon>Tracheophyta</taxon>
        <taxon>Spermatophyta</taxon>
        <taxon>Magnoliopsida</taxon>
        <taxon>eudicotyledons</taxon>
        <taxon>Gunneridae</taxon>
        <taxon>Pentapetalae</taxon>
        <taxon>asterids</taxon>
        <taxon>Ericales</taxon>
        <taxon>Ericaceae</taxon>
        <taxon>Ericoideae</taxon>
        <taxon>Rhodoreae</taxon>
        <taxon>Rhododendron</taxon>
    </lineage>
</organism>
<keyword evidence="2" id="KW-1185">Reference proteome</keyword>
<protein>
    <submittedName>
        <fullName evidence="1">Uncharacterized protein</fullName>
    </submittedName>
</protein>
<dbReference type="EMBL" id="WJXA01000005">
    <property type="protein sequence ID" value="KAF7143967.1"/>
    <property type="molecule type" value="Genomic_DNA"/>
</dbReference>
<dbReference type="AlphaFoldDB" id="A0A834LPT7"/>
<dbReference type="PANTHER" id="PTHR46922">
    <property type="entry name" value="DHHA1 DOMAIN PROTEIN"/>
    <property type="match status" value="1"/>
</dbReference>